<dbReference type="PANTHER" id="PTHR38340:SF1">
    <property type="entry name" value="S-LAYER PROTEIN"/>
    <property type="match status" value="1"/>
</dbReference>
<dbReference type="AlphaFoldDB" id="A0A1X3D9J1"/>
<dbReference type="Proteomes" id="UP000193303">
    <property type="component" value="Unassembled WGS sequence"/>
</dbReference>
<evidence type="ECO:0000313" key="5">
    <source>
        <dbReference type="Proteomes" id="UP000193303"/>
    </source>
</evidence>
<dbReference type="InterPro" id="IPR050557">
    <property type="entry name" value="RTX_toxin/Mannuronan_C5-epim"/>
</dbReference>
<sequence>MSSKQNRASGTATDGQAGASALKAESAARSPRVMYGDESNNFFRVTHPGDRVIEKPNQGTDTVYSTVHYTLPQNVENLSLVGKTALNGLGNDAGNVIIGNENRNRLVGGGGRDYLYGNGGNDYLDGGSGADVMFGGNGHDVYQVDNRNDKIVEFAGQGTDSVFSSTDYTLSEHIENLTLTGEKAVRATGNSGNNKLTGNAQTNLLRGGGGNDVIDGRGGNDDVRGGDGSDRLYGGTGNDRLIGGTYARPEKNAQGRLYWRDGNDGDDYLDGGKGNDTLYGGKGNDTYFFTKGYGIDTIIDYRIPGIETLDDPEGENTVRFGAGLRPQDLEIKADVLPSGSIDNVWKVGIKGTRDVLLIHNQNAHSDDAAIQNFVFDTGSYKSWELQDIIGIQGNVKTLTIDNNNAYRLSAADFGVGANNAHPEHSYDIQKITGGRLAYMSSDGSIRQWVKSDIFHVSDSEDLVFIPNKGIQEAEIQFSFHSYYPDRTLSDDATHTIKFALRDLPDTGDRMLFGDVNGNLLIGGNGNDLLHGLQGNDTLNGGKGNDTLYGGAGNDTYVFGKDGGRDTLIDAQGNNIVRFDKGITPEDLTFKKITYAAGGQTDWVIGFKDSADTLEIKRQLNREKNVSVKLFAFDTETVSHDLLESRINSKLEAVLGNAEAGKQAAPPAKAEYAYQNAPASALSDETATPLI</sequence>
<dbReference type="STRING" id="1931275.BV914_00730"/>
<dbReference type="PRINTS" id="PR00313">
    <property type="entry name" value="CABNDNGRPT"/>
</dbReference>
<dbReference type="InterPro" id="IPR001343">
    <property type="entry name" value="Hemolysn_Ca-bd"/>
</dbReference>
<dbReference type="Pfam" id="PF00353">
    <property type="entry name" value="HemolysinCabind"/>
    <property type="match status" value="4"/>
</dbReference>
<reference evidence="5" key="1">
    <citation type="submission" date="2017-01" db="EMBL/GenBank/DDBJ databases">
        <authorList>
            <person name="Mah S.A."/>
            <person name="Swanson W.J."/>
            <person name="Moy G.W."/>
            <person name="Vacquier V.D."/>
        </authorList>
    </citation>
    <scope>NUCLEOTIDE SEQUENCE [LARGE SCALE GENOMIC DNA]</scope>
    <source>
        <strain evidence="5">124861</strain>
    </source>
</reference>
<dbReference type="InterPro" id="IPR011049">
    <property type="entry name" value="Serralysin-like_metalloprot_C"/>
</dbReference>
<evidence type="ECO:0008006" key="6">
    <source>
        <dbReference type="Google" id="ProtNLM"/>
    </source>
</evidence>
<proteinExistence type="predicted"/>
<dbReference type="PANTHER" id="PTHR38340">
    <property type="entry name" value="S-LAYER PROTEIN"/>
    <property type="match status" value="1"/>
</dbReference>
<dbReference type="GO" id="GO:0005576">
    <property type="term" value="C:extracellular region"/>
    <property type="evidence" value="ECO:0007669"/>
    <property type="project" value="UniProtKB-SubCell"/>
</dbReference>
<comment type="subcellular location">
    <subcellularLocation>
        <location evidence="1">Secreted</location>
    </subcellularLocation>
</comment>
<dbReference type="EMBL" id="MTAB01000040">
    <property type="protein sequence ID" value="OSI16563.1"/>
    <property type="molecule type" value="Genomic_DNA"/>
</dbReference>
<evidence type="ECO:0000256" key="2">
    <source>
        <dbReference type="ARBA" id="ARBA00022525"/>
    </source>
</evidence>
<feature type="compositionally biased region" description="Polar residues" evidence="3">
    <location>
        <begin position="1"/>
        <end position="14"/>
    </location>
</feature>
<evidence type="ECO:0000313" key="4">
    <source>
        <dbReference type="EMBL" id="OSI16563.1"/>
    </source>
</evidence>
<feature type="compositionally biased region" description="Basic and acidic residues" evidence="3">
    <location>
        <begin position="214"/>
        <end position="230"/>
    </location>
</feature>
<name>A0A1X3D9J1_9NEIS</name>
<protein>
    <recommendedName>
        <fullName evidence="6">Haemolysin-type calcium binding-related domain-containing protein</fullName>
    </recommendedName>
</protein>
<dbReference type="Gene3D" id="2.150.10.10">
    <property type="entry name" value="Serralysin-like metalloprotease, C-terminal"/>
    <property type="match status" value="4"/>
</dbReference>
<organism evidence="4 5">
    <name type="scientific">Neisseria dumasiana</name>
    <dbReference type="NCBI Taxonomy" id="1931275"/>
    <lineage>
        <taxon>Bacteria</taxon>
        <taxon>Pseudomonadati</taxon>
        <taxon>Pseudomonadota</taxon>
        <taxon>Betaproteobacteria</taxon>
        <taxon>Neisseriales</taxon>
        <taxon>Neisseriaceae</taxon>
        <taxon>Neisseria</taxon>
    </lineage>
</organism>
<dbReference type="SUPFAM" id="SSF51120">
    <property type="entry name" value="beta-Roll"/>
    <property type="match status" value="3"/>
</dbReference>
<evidence type="ECO:0000256" key="3">
    <source>
        <dbReference type="SAM" id="MobiDB-lite"/>
    </source>
</evidence>
<feature type="compositionally biased region" description="Low complexity" evidence="3">
    <location>
        <begin position="17"/>
        <end position="30"/>
    </location>
</feature>
<dbReference type="InterPro" id="IPR018511">
    <property type="entry name" value="Hemolysin-typ_Ca-bd_CS"/>
</dbReference>
<gene>
    <name evidence="4" type="ORF">BV912_11500</name>
</gene>
<dbReference type="PROSITE" id="PS00330">
    <property type="entry name" value="HEMOLYSIN_CALCIUM"/>
    <property type="match status" value="4"/>
</dbReference>
<feature type="region of interest" description="Disordered" evidence="3">
    <location>
        <begin position="206"/>
        <end position="246"/>
    </location>
</feature>
<evidence type="ECO:0000256" key="1">
    <source>
        <dbReference type="ARBA" id="ARBA00004613"/>
    </source>
</evidence>
<dbReference type="OrthoDB" id="8601083at2"/>
<feature type="region of interest" description="Disordered" evidence="3">
    <location>
        <begin position="1"/>
        <end position="31"/>
    </location>
</feature>
<dbReference type="GO" id="GO:0005509">
    <property type="term" value="F:calcium ion binding"/>
    <property type="evidence" value="ECO:0007669"/>
    <property type="project" value="InterPro"/>
</dbReference>
<keyword evidence="2" id="KW-0964">Secreted</keyword>
<comment type="caution">
    <text evidence="4">The sequence shown here is derived from an EMBL/GenBank/DDBJ whole genome shotgun (WGS) entry which is preliminary data.</text>
</comment>
<accession>A0A1X3D9J1</accession>
<dbReference type="RefSeq" id="WP_085360674.1">
    <property type="nucleotide sequence ID" value="NZ_MTAB01000040.1"/>
</dbReference>